<evidence type="ECO:0000313" key="2">
    <source>
        <dbReference type="EMBL" id="CAG7620309.1"/>
    </source>
</evidence>
<dbReference type="RefSeq" id="WP_240166190.1">
    <property type="nucleotide sequence ID" value="NZ_CAJVAX010000005.1"/>
</dbReference>
<evidence type="ECO:0000256" key="1">
    <source>
        <dbReference type="SAM" id="MobiDB-lite"/>
    </source>
</evidence>
<feature type="compositionally biased region" description="Basic and acidic residues" evidence="1">
    <location>
        <begin position="11"/>
        <end position="21"/>
    </location>
</feature>
<gene>
    <name evidence="2" type="ORF">SBRY_130142</name>
</gene>
<dbReference type="Proteomes" id="UP001153328">
    <property type="component" value="Unassembled WGS sequence"/>
</dbReference>
<dbReference type="EMBL" id="CAJVAX010000005">
    <property type="protein sequence ID" value="CAG7620309.1"/>
    <property type="molecule type" value="Genomic_DNA"/>
</dbReference>
<reference evidence="2" key="1">
    <citation type="submission" date="2021-06" db="EMBL/GenBank/DDBJ databases">
        <authorList>
            <person name="Arsene-Ploetze F."/>
        </authorList>
    </citation>
    <scope>NUCLEOTIDE SEQUENCE</scope>
    <source>
        <strain evidence="2">SBRY1</strain>
    </source>
</reference>
<name>A0A9W4E529_9ACTN</name>
<feature type="region of interest" description="Disordered" evidence="1">
    <location>
        <begin position="312"/>
        <end position="346"/>
    </location>
</feature>
<dbReference type="AlphaFoldDB" id="A0A9W4E529"/>
<comment type="caution">
    <text evidence="2">The sequence shown here is derived from an EMBL/GenBank/DDBJ whole genome shotgun (WGS) entry which is preliminary data.</text>
</comment>
<protein>
    <submittedName>
        <fullName evidence="2">Uncharacterized protein</fullName>
    </submittedName>
</protein>
<evidence type="ECO:0000313" key="3">
    <source>
        <dbReference type="Proteomes" id="UP001153328"/>
    </source>
</evidence>
<sequence>MSRTSSTRRNGRTDQTGDRRPQSAGKHTRKRDRNRNRARKTAPWSRRHRPPGRTAYRRALRREAPTVVGLLLDDHDFATMTRYPSFPFRDYGLYLQHLDGLLRSLHAQGTSITVTLFDPEHYADHCADTLRAPDTPDSRIHYTAAVTTAGPAVRYTRQPLALLRTQLAHEADRRATWDRASDILTAAGQCPDCEEAVAHCAFDLASHTLLRIVEAAGTGSHHLVCSLPTDAGDSLLATAHITADPDGELHLSDGEALVLCTVMAAARVSVRPGGLVLRTTDDQGKDTVYGWSLHPEGPRPLTEAEVFNAYCTDPDTGDPVPPEAGVRYRAGLPLPPSLPGDGPGSR</sequence>
<feature type="compositionally biased region" description="Basic residues" evidence="1">
    <location>
        <begin position="26"/>
        <end position="60"/>
    </location>
</feature>
<keyword evidence="3" id="KW-1185">Reference proteome</keyword>
<feature type="region of interest" description="Disordered" evidence="1">
    <location>
        <begin position="1"/>
        <end position="60"/>
    </location>
</feature>
<organism evidence="2 3">
    <name type="scientific">Actinacidiphila bryophytorum</name>
    <dbReference type="NCBI Taxonomy" id="1436133"/>
    <lineage>
        <taxon>Bacteria</taxon>
        <taxon>Bacillati</taxon>
        <taxon>Actinomycetota</taxon>
        <taxon>Actinomycetes</taxon>
        <taxon>Kitasatosporales</taxon>
        <taxon>Streptomycetaceae</taxon>
        <taxon>Actinacidiphila</taxon>
    </lineage>
</organism>
<proteinExistence type="predicted"/>
<accession>A0A9W4E529</accession>